<evidence type="ECO:0000313" key="1">
    <source>
        <dbReference type="EMBL" id="MFB9200234.1"/>
    </source>
</evidence>
<gene>
    <name evidence="1" type="ORF">ACFFV7_03435</name>
</gene>
<evidence type="ECO:0008006" key="3">
    <source>
        <dbReference type="Google" id="ProtNLM"/>
    </source>
</evidence>
<sequence>MSADPVVTNPELYTVVFENDRVRVLRYRDQPGDATSPHGHPDSVMVTLSSFSRRLTAGGRQVELALEAGQARWVGAQEHAGQNIGDTESHAIFVELKEAPSGVRDGTPLGPDR</sequence>
<proteinExistence type="predicted"/>
<dbReference type="Proteomes" id="UP001589647">
    <property type="component" value="Unassembled WGS sequence"/>
</dbReference>
<dbReference type="InterPro" id="IPR011051">
    <property type="entry name" value="RmlC_Cupin_sf"/>
</dbReference>
<organism evidence="1 2">
    <name type="scientific">Nonomuraea spiralis</name>
    <dbReference type="NCBI Taxonomy" id="46182"/>
    <lineage>
        <taxon>Bacteria</taxon>
        <taxon>Bacillati</taxon>
        <taxon>Actinomycetota</taxon>
        <taxon>Actinomycetes</taxon>
        <taxon>Streptosporangiales</taxon>
        <taxon>Streptosporangiaceae</taxon>
        <taxon>Nonomuraea</taxon>
    </lineage>
</organism>
<dbReference type="Gene3D" id="2.60.120.10">
    <property type="entry name" value="Jelly Rolls"/>
    <property type="match status" value="1"/>
</dbReference>
<dbReference type="RefSeq" id="WP_189645814.1">
    <property type="nucleotide sequence ID" value="NZ_BMRC01000001.1"/>
</dbReference>
<reference evidence="1 2" key="1">
    <citation type="submission" date="2024-09" db="EMBL/GenBank/DDBJ databases">
        <authorList>
            <person name="Sun Q."/>
            <person name="Mori K."/>
        </authorList>
    </citation>
    <scope>NUCLEOTIDE SEQUENCE [LARGE SCALE GENOMIC DNA]</scope>
    <source>
        <strain evidence="1 2">CCM 3426</strain>
    </source>
</reference>
<evidence type="ECO:0000313" key="2">
    <source>
        <dbReference type="Proteomes" id="UP001589647"/>
    </source>
</evidence>
<accession>A0ABV5I8X0</accession>
<name>A0ABV5I8X0_9ACTN</name>
<dbReference type="EMBL" id="JBHMEI010000001">
    <property type="protein sequence ID" value="MFB9200234.1"/>
    <property type="molecule type" value="Genomic_DNA"/>
</dbReference>
<dbReference type="SUPFAM" id="SSF51182">
    <property type="entry name" value="RmlC-like cupins"/>
    <property type="match status" value="1"/>
</dbReference>
<dbReference type="InterPro" id="IPR014710">
    <property type="entry name" value="RmlC-like_jellyroll"/>
</dbReference>
<keyword evidence="2" id="KW-1185">Reference proteome</keyword>
<comment type="caution">
    <text evidence="1">The sequence shown here is derived from an EMBL/GenBank/DDBJ whole genome shotgun (WGS) entry which is preliminary data.</text>
</comment>
<protein>
    <recommendedName>
        <fullName evidence="3">Cytoplasmic protein</fullName>
    </recommendedName>
</protein>